<feature type="region of interest" description="Disordered" evidence="7">
    <location>
        <begin position="404"/>
        <end position="634"/>
    </location>
</feature>
<sequence>MRREENLSFITSKRPTTCLGLIPKNRIYTDEQMRGALIFSDIDSRRQITVSGMGEFSLPPDRIKLIVIITSTKSHANEAKTSVTRRLKYVEQTLRNFGVKESDKSVVQSTIRRDTMYEVRAELTAIFIDIQRYQNCHNQLVEKLDTPVVRVLEPVFFHSTLRLENIKRQASVQAVRNAKHIAEDIARTVGLHVAKAVHIVEENYQENEGILVVTGQPTSFQNLIDAKTITVHVTLNITFELKAKERQQKDISKKEDTVLMMGSCTSTTKHRQKDQQQLHKRIALKNSIALDNKENSSLLLPQYPNQQSQRPHSLLSNFDIQSPSLQESTYHHSLNTNSLIQLYSPNMNNNNNSNRNSWISSSSFTSHIPTRIPISTTRLPIHQSQSSLINSVPFTNVTTTFGTSNGTGFSQSMSTTNRAPHASSIQNSTHPRFGFIPRPTAPGLQQTQTSSSSCVVRSRSISPSSSSSISANSSSTTSSQRLTKTQTIPKPISNRSITSSSNTNHVLKSKTVPSSHNNNNNNNKDSSKLTITNRFHSNIPSQVSNSSVSISPPHIQSTKPNVNVIRDRYKTQKRMNFYTRHSSIPNSLKSPSVIKEEKNELSSSSTDEHITNIPNNNQNDDLKTESSHQISSSHGDSAYASIILPLNRLSSTQHSQINRQRQHRPSTSSSSTHVSDILNNDSFLDDDNCSLKSDDLICDYDDTLTLESVSKNDQTDSLSSTSLSIETSKTPIMITATTIIKPNIPLFQTVSKENRSSSIVKCSTTDKINANLRESLDELTELSNRMDNIIDSEHNRRLLTRSLTLKPPTPLPPREDAEQIIMDIESYRQVMKDVTVVKTILHQLDRLLKHSDGTNMTDSMIGSFHESMIGPRHYSISGGEGNVRNIIDENSSYDDLVKEVTILRKEREQDKQTIKLLQDQMYKYSSQTNI</sequence>
<reference evidence="8" key="1">
    <citation type="submission" date="2021-02" db="EMBL/GenBank/DDBJ databases">
        <authorList>
            <person name="Nowell W R."/>
        </authorList>
    </citation>
    <scope>NUCLEOTIDE SEQUENCE</scope>
</reference>
<evidence type="ECO:0000256" key="3">
    <source>
        <dbReference type="ARBA" id="ARBA00005509"/>
    </source>
</evidence>
<dbReference type="GO" id="GO:0043123">
    <property type="term" value="P:positive regulation of canonical NF-kappaB signal transduction"/>
    <property type="evidence" value="ECO:0007669"/>
    <property type="project" value="InterPro"/>
</dbReference>
<dbReference type="Gene3D" id="3.30.110.170">
    <property type="entry name" value="Protein of unknown function (DUF541), domain 1"/>
    <property type="match status" value="1"/>
</dbReference>
<keyword evidence="9" id="KW-1185">Reference proteome</keyword>
<feature type="compositionally biased region" description="Basic and acidic residues" evidence="7">
    <location>
        <begin position="594"/>
        <end position="610"/>
    </location>
</feature>
<feature type="coiled-coil region" evidence="6">
    <location>
        <begin position="765"/>
        <end position="792"/>
    </location>
</feature>
<feature type="compositionally biased region" description="Polar residues" evidence="7">
    <location>
        <begin position="411"/>
        <end position="430"/>
    </location>
</feature>
<dbReference type="GO" id="GO:0005634">
    <property type="term" value="C:nucleus"/>
    <property type="evidence" value="ECO:0007669"/>
    <property type="project" value="UniProtKB-SubCell"/>
</dbReference>
<evidence type="ECO:0000256" key="4">
    <source>
        <dbReference type="ARBA" id="ARBA00022490"/>
    </source>
</evidence>
<feature type="compositionally biased region" description="Low complexity" evidence="7">
    <location>
        <begin position="537"/>
        <end position="552"/>
    </location>
</feature>
<keyword evidence="5" id="KW-0539">Nucleus</keyword>
<feature type="region of interest" description="Disordered" evidence="7">
    <location>
        <begin position="652"/>
        <end position="674"/>
    </location>
</feature>
<evidence type="ECO:0000256" key="1">
    <source>
        <dbReference type="ARBA" id="ARBA00004123"/>
    </source>
</evidence>
<dbReference type="GO" id="GO:0005737">
    <property type="term" value="C:cytoplasm"/>
    <property type="evidence" value="ECO:0007669"/>
    <property type="project" value="UniProtKB-SubCell"/>
</dbReference>
<dbReference type="InterPro" id="IPR030312">
    <property type="entry name" value="IRAK1BP1"/>
</dbReference>
<comment type="similarity">
    <text evidence="3">Belongs to the IRAK1BP1 family.</text>
</comment>
<gene>
    <name evidence="8" type="ORF">JXQ802_LOCUS29145</name>
</gene>
<dbReference type="GO" id="GO:0006955">
    <property type="term" value="P:immune response"/>
    <property type="evidence" value="ECO:0007669"/>
    <property type="project" value="InterPro"/>
</dbReference>
<evidence type="ECO:0000256" key="7">
    <source>
        <dbReference type="SAM" id="MobiDB-lite"/>
    </source>
</evidence>
<dbReference type="EMBL" id="CAJNOL010001127">
    <property type="protein sequence ID" value="CAF1293885.1"/>
    <property type="molecule type" value="Genomic_DNA"/>
</dbReference>
<evidence type="ECO:0000313" key="8">
    <source>
        <dbReference type="EMBL" id="CAF1293885.1"/>
    </source>
</evidence>
<evidence type="ECO:0000313" key="9">
    <source>
        <dbReference type="Proteomes" id="UP000663870"/>
    </source>
</evidence>
<feature type="compositionally biased region" description="Low complexity" evidence="7">
    <location>
        <begin position="492"/>
        <end position="504"/>
    </location>
</feature>
<feature type="compositionally biased region" description="Low complexity" evidence="7">
    <location>
        <begin position="450"/>
        <end position="479"/>
    </location>
</feature>
<proteinExistence type="inferred from homology"/>
<protein>
    <submittedName>
        <fullName evidence="8">Uncharacterized protein</fullName>
    </submittedName>
</protein>
<comment type="caution">
    <text evidence="8">The sequence shown here is derived from an EMBL/GenBank/DDBJ whole genome shotgun (WGS) entry which is preliminary data.</text>
</comment>
<organism evidence="8 9">
    <name type="scientific">Rotaria sordida</name>
    <dbReference type="NCBI Taxonomy" id="392033"/>
    <lineage>
        <taxon>Eukaryota</taxon>
        <taxon>Metazoa</taxon>
        <taxon>Spiralia</taxon>
        <taxon>Gnathifera</taxon>
        <taxon>Rotifera</taxon>
        <taxon>Eurotatoria</taxon>
        <taxon>Bdelloidea</taxon>
        <taxon>Philodinida</taxon>
        <taxon>Philodinidae</taxon>
        <taxon>Rotaria</taxon>
    </lineage>
</organism>
<dbReference type="InterPro" id="IPR007497">
    <property type="entry name" value="SIMPL/DUF541"/>
</dbReference>
<feature type="compositionally biased region" description="Polar residues" evidence="7">
    <location>
        <begin position="579"/>
        <end position="590"/>
    </location>
</feature>
<dbReference type="Gene3D" id="3.30.70.2970">
    <property type="entry name" value="Protein of unknown function (DUF541), domain 2"/>
    <property type="match status" value="1"/>
</dbReference>
<keyword evidence="6" id="KW-0175">Coiled coil</keyword>
<accession>A0A815D946</accession>
<comment type="subcellular location">
    <subcellularLocation>
        <location evidence="2">Cytoplasm</location>
    </subcellularLocation>
    <subcellularLocation>
        <location evidence="1">Nucleus</location>
    </subcellularLocation>
</comment>
<dbReference type="PANTHER" id="PTHR18842">
    <property type="entry name" value="INTERLEUKIN-1 RECEPTOR-ASSOCIATED KINASE 1-BINDING PROTEIN 1"/>
    <property type="match status" value="1"/>
</dbReference>
<evidence type="ECO:0000256" key="6">
    <source>
        <dbReference type="SAM" id="Coils"/>
    </source>
</evidence>
<dbReference type="PANTHER" id="PTHR18842:SF2">
    <property type="entry name" value="INTERLEUKIN-1 RECEPTOR-ASSOCIATED KINASE 1-BINDING PROTEIN 1"/>
    <property type="match status" value="1"/>
</dbReference>
<keyword evidence="4" id="KW-0963">Cytoplasm</keyword>
<evidence type="ECO:0000256" key="5">
    <source>
        <dbReference type="ARBA" id="ARBA00023242"/>
    </source>
</evidence>
<dbReference type="Proteomes" id="UP000663870">
    <property type="component" value="Unassembled WGS sequence"/>
</dbReference>
<name>A0A815D946_9BILA</name>
<evidence type="ECO:0000256" key="2">
    <source>
        <dbReference type="ARBA" id="ARBA00004496"/>
    </source>
</evidence>
<dbReference type="AlphaFoldDB" id="A0A815D946"/>
<dbReference type="Pfam" id="PF04402">
    <property type="entry name" value="SIMPL"/>
    <property type="match status" value="1"/>
</dbReference>